<gene>
    <name evidence="1" type="ORF">BKK54_06430</name>
</gene>
<dbReference type="EMBL" id="MLHN01000010">
    <property type="protein sequence ID" value="OOF50280.1"/>
    <property type="molecule type" value="Genomic_DNA"/>
</dbReference>
<name>A0A1V3J5U6_9PAST</name>
<keyword evidence="2" id="KW-1185">Reference proteome</keyword>
<dbReference type="AlphaFoldDB" id="A0A1V3J5U6"/>
<dbReference type="InterPro" id="IPR014926">
    <property type="entry name" value="Phage_D3112_Orf24"/>
</dbReference>
<dbReference type="STRING" id="1908264.BKK54_06430"/>
<proteinExistence type="predicted"/>
<dbReference type="GO" id="GO:0003677">
    <property type="term" value="F:DNA binding"/>
    <property type="evidence" value="ECO:0007669"/>
    <property type="project" value="UniProtKB-KW"/>
</dbReference>
<accession>A0A1V3J5U6</accession>
<evidence type="ECO:0000313" key="2">
    <source>
        <dbReference type="Proteomes" id="UP000188481"/>
    </source>
</evidence>
<sequence>MAHDEKTKADVRRYYVFDCLTLETAAEKAKVSYNTARRWKREAEGRGDNWDKVRDANTMASGKVEDVARGMLTSFVLYFENTLDELRKTEDLPVSEKAKLMQGLGDSYSKMIASSKRLLPEVSELATAIKTIKLFGDYLEAHTQDKQVRATFADLLKGFASVLDKAFKV</sequence>
<organism evidence="1 2">
    <name type="scientific">Rodentibacter genomosp. 1</name>
    <dbReference type="NCBI Taxonomy" id="1908264"/>
    <lineage>
        <taxon>Bacteria</taxon>
        <taxon>Pseudomonadati</taxon>
        <taxon>Pseudomonadota</taxon>
        <taxon>Gammaproteobacteria</taxon>
        <taxon>Pasteurellales</taxon>
        <taxon>Pasteurellaceae</taxon>
        <taxon>Rodentibacter</taxon>
    </lineage>
</organism>
<reference evidence="1 2" key="1">
    <citation type="submission" date="2016-10" db="EMBL/GenBank/DDBJ databases">
        <title>Rodentibacter gen. nov. and new species.</title>
        <authorList>
            <person name="Christensen H."/>
        </authorList>
    </citation>
    <scope>NUCLEOTIDE SEQUENCE [LARGE SCALE GENOMIC DNA]</scope>
    <source>
        <strain evidence="2">ppn416</strain>
    </source>
</reference>
<dbReference type="RefSeq" id="WP_077542318.1">
    <property type="nucleotide sequence ID" value="NZ_MLHN01000010.1"/>
</dbReference>
<evidence type="ECO:0000313" key="1">
    <source>
        <dbReference type="EMBL" id="OOF50280.1"/>
    </source>
</evidence>
<keyword evidence="1" id="KW-0238">DNA-binding</keyword>
<comment type="caution">
    <text evidence="1">The sequence shown here is derived from an EMBL/GenBank/DDBJ whole genome shotgun (WGS) entry which is preliminary data.</text>
</comment>
<protein>
    <submittedName>
        <fullName evidence="1">DNA-binding protein</fullName>
    </submittedName>
</protein>
<dbReference type="Pfam" id="PF08822">
    <property type="entry name" value="DUF1804"/>
    <property type="match status" value="1"/>
</dbReference>
<dbReference type="Proteomes" id="UP000188481">
    <property type="component" value="Unassembled WGS sequence"/>
</dbReference>